<feature type="transmembrane region" description="Helical" evidence="6">
    <location>
        <begin position="164"/>
        <end position="185"/>
    </location>
</feature>
<dbReference type="Pfam" id="PF07690">
    <property type="entry name" value="MFS_1"/>
    <property type="match status" value="1"/>
</dbReference>
<dbReference type="PANTHER" id="PTHR23537:SF1">
    <property type="entry name" value="SUGAR TRANSPORTER"/>
    <property type="match status" value="1"/>
</dbReference>
<reference evidence="8 9" key="1">
    <citation type="submission" date="2019-03" db="EMBL/GenBank/DDBJ databases">
        <title>Three New Species of Nocardioides, Nocardioides euryhalodurans sp. nov., Nocardioides seonyuensis sp. nov. and Nocardioides eburneoflavus sp. nov., Iolated from Soil.</title>
        <authorList>
            <person name="Roh S.G."/>
            <person name="Lee C."/>
            <person name="Kim M.-K."/>
            <person name="Kim S.B."/>
        </authorList>
    </citation>
    <scope>NUCLEOTIDE SEQUENCE [LARGE SCALE GENOMIC DNA]</scope>
    <source>
        <strain evidence="8 9">MMS17-SY117</strain>
    </source>
</reference>
<dbReference type="InterPro" id="IPR036259">
    <property type="entry name" value="MFS_trans_sf"/>
</dbReference>
<evidence type="ECO:0000259" key="7">
    <source>
        <dbReference type="PROSITE" id="PS50850"/>
    </source>
</evidence>
<feature type="transmembrane region" description="Helical" evidence="6">
    <location>
        <begin position="296"/>
        <end position="317"/>
    </location>
</feature>
<evidence type="ECO:0000256" key="6">
    <source>
        <dbReference type="SAM" id="Phobius"/>
    </source>
</evidence>
<dbReference type="Proteomes" id="UP000294894">
    <property type="component" value="Chromosome"/>
</dbReference>
<feature type="compositionally biased region" description="Basic and acidic residues" evidence="5">
    <location>
        <begin position="384"/>
        <end position="399"/>
    </location>
</feature>
<feature type="transmembrane region" description="Helical" evidence="6">
    <location>
        <begin position="49"/>
        <end position="70"/>
    </location>
</feature>
<dbReference type="PANTHER" id="PTHR23537">
    <property type="match status" value="1"/>
</dbReference>
<evidence type="ECO:0000256" key="1">
    <source>
        <dbReference type="ARBA" id="ARBA00004651"/>
    </source>
</evidence>
<evidence type="ECO:0000256" key="4">
    <source>
        <dbReference type="ARBA" id="ARBA00023136"/>
    </source>
</evidence>
<accession>A0A4V1BDX0</accession>
<sequence length="399" mass="39166">MAGGRDAAGLAVAGLSLIAVCYGLARFAYGLFVPVLREELGLDGSTVGAIAATSYVGYCVAIVAATLLTARYGARPVAVAAGVAATLGTAVIAVAGSAAVLAAGVVIAGSSTGLASPPLADAVARSVAPGRRDRVQTVVNAGTGLGVMVSGPVALLTQGSWRTAWWAFAVVAAVVTAWVAVAVPGRATAVTGAGAPQRPGLALPPGSARLMAAATSMGLASAPVWTFGRDIAISTGDLGERASTWLWIVLGAAGLLAAFTGHLIARTGLPSAWAGGMLALSATTTAFAVAGQQAVLFGAAAVFGAVYIALTGVLLVWGTLVHPAAPAVGVGVAFLMIAVGQGIGAPLTGAVSDLTTPRTTFLLAAVVAAAGAAVVPSRLPPRAPDARPRRQERQGKRSG</sequence>
<evidence type="ECO:0000313" key="8">
    <source>
        <dbReference type="EMBL" id="QBR92592.1"/>
    </source>
</evidence>
<keyword evidence="2 6" id="KW-0812">Transmembrane</keyword>
<comment type="subcellular location">
    <subcellularLocation>
        <location evidence="1">Cell membrane</location>
        <topology evidence="1">Multi-pass membrane protein</topology>
    </subcellularLocation>
</comment>
<proteinExistence type="predicted"/>
<dbReference type="InterPro" id="IPR020846">
    <property type="entry name" value="MFS_dom"/>
</dbReference>
<keyword evidence="4 6" id="KW-0472">Membrane</keyword>
<dbReference type="KEGG" id="noy:EXE57_10120"/>
<name>A0A4V1BDX0_9ACTN</name>
<dbReference type="GO" id="GO:0022857">
    <property type="term" value="F:transmembrane transporter activity"/>
    <property type="evidence" value="ECO:0007669"/>
    <property type="project" value="InterPro"/>
</dbReference>
<organism evidence="8 9">
    <name type="scientific">Nocardioides euryhalodurans</name>
    <dbReference type="NCBI Taxonomy" id="2518370"/>
    <lineage>
        <taxon>Bacteria</taxon>
        <taxon>Bacillati</taxon>
        <taxon>Actinomycetota</taxon>
        <taxon>Actinomycetes</taxon>
        <taxon>Propionibacteriales</taxon>
        <taxon>Nocardioidaceae</taxon>
        <taxon>Nocardioides</taxon>
    </lineage>
</organism>
<dbReference type="AlphaFoldDB" id="A0A4V1BDX0"/>
<dbReference type="PROSITE" id="PS50850">
    <property type="entry name" value="MFS"/>
    <property type="match status" value="1"/>
</dbReference>
<keyword evidence="9" id="KW-1185">Reference proteome</keyword>
<dbReference type="SUPFAM" id="SSF103473">
    <property type="entry name" value="MFS general substrate transporter"/>
    <property type="match status" value="1"/>
</dbReference>
<feature type="transmembrane region" description="Helical" evidence="6">
    <location>
        <begin position="7"/>
        <end position="29"/>
    </location>
</feature>
<feature type="transmembrane region" description="Helical" evidence="6">
    <location>
        <begin position="206"/>
        <end position="225"/>
    </location>
</feature>
<evidence type="ECO:0000256" key="3">
    <source>
        <dbReference type="ARBA" id="ARBA00022989"/>
    </source>
</evidence>
<dbReference type="Gene3D" id="1.20.1250.20">
    <property type="entry name" value="MFS general substrate transporter like domains"/>
    <property type="match status" value="1"/>
</dbReference>
<feature type="transmembrane region" description="Helical" evidence="6">
    <location>
        <begin position="77"/>
        <end position="108"/>
    </location>
</feature>
<evidence type="ECO:0000256" key="5">
    <source>
        <dbReference type="SAM" id="MobiDB-lite"/>
    </source>
</evidence>
<dbReference type="GO" id="GO:0005886">
    <property type="term" value="C:plasma membrane"/>
    <property type="evidence" value="ECO:0007669"/>
    <property type="project" value="UniProtKB-SubCell"/>
</dbReference>
<protein>
    <submittedName>
        <fullName evidence="8">MFS transporter</fullName>
    </submittedName>
</protein>
<dbReference type="OrthoDB" id="2957247at2"/>
<gene>
    <name evidence="8" type="ORF">EXE57_10120</name>
</gene>
<feature type="transmembrane region" description="Helical" evidence="6">
    <location>
        <begin position="272"/>
        <end position="290"/>
    </location>
</feature>
<feature type="region of interest" description="Disordered" evidence="5">
    <location>
        <begin position="378"/>
        <end position="399"/>
    </location>
</feature>
<feature type="transmembrane region" description="Helical" evidence="6">
    <location>
        <begin position="359"/>
        <end position="379"/>
    </location>
</feature>
<evidence type="ECO:0000313" key="9">
    <source>
        <dbReference type="Proteomes" id="UP000294894"/>
    </source>
</evidence>
<feature type="transmembrane region" description="Helical" evidence="6">
    <location>
        <begin position="245"/>
        <end position="265"/>
    </location>
</feature>
<dbReference type="RefSeq" id="WP_135077157.1">
    <property type="nucleotide sequence ID" value="NZ_CP038267.1"/>
</dbReference>
<feature type="transmembrane region" description="Helical" evidence="6">
    <location>
        <begin position="324"/>
        <end position="347"/>
    </location>
</feature>
<dbReference type="InterPro" id="IPR010645">
    <property type="entry name" value="MFS_4"/>
</dbReference>
<keyword evidence="3 6" id="KW-1133">Transmembrane helix</keyword>
<feature type="domain" description="Major facilitator superfamily (MFS) profile" evidence="7">
    <location>
        <begin position="11"/>
        <end position="383"/>
    </location>
</feature>
<dbReference type="InterPro" id="IPR011701">
    <property type="entry name" value="MFS"/>
</dbReference>
<evidence type="ECO:0000256" key="2">
    <source>
        <dbReference type="ARBA" id="ARBA00022692"/>
    </source>
</evidence>
<dbReference type="EMBL" id="CP038267">
    <property type="protein sequence ID" value="QBR92592.1"/>
    <property type="molecule type" value="Genomic_DNA"/>
</dbReference>